<gene>
    <name evidence="2" type="ORF">GDO81_021437</name>
</gene>
<dbReference type="Pfam" id="PF16297">
    <property type="entry name" value="DUF4939"/>
    <property type="match status" value="1"/>
</dbReference>
<accession>A0AAV6YR22</accession>
<dbReference type="GO" id="GO:0008270">
    <property type="term" value="F:zinc ion binding"/>
    <property type="evidence" value="ECO:0007669"/>
    <property type="project" value="InterPro"/>
</dbReference>
<dbReference type="InterPro" id="IPR036875">
    <property type="entry name" value="Znf_CCHC_sf"/>
</dbReference>
<comment type="caution">
    <text evidence="2">The sequence shown here is derived from an EMBL/GenBank/DDBJ whole genome shotgun (WGS) entry which is preliminary data.</text>
</comment>
<dbReference type="SUPFAM" id="SSF57756">
    <property type="entry name" value="Retrovirus zinc finger-like domains"/>
    <property type="match status" value="1"/>
</dbReference>
<dbReference type="AlphaFoldDB" id="A0AAV6YR22"/>
<dbReference type="Proteomes" id="UP000824782">
    <property type="component" value="Unassembled WGS sequence"/>
</dbReference>
<proteinExistence type="predicted"/>
<dbReference type="GO" id="GO:0003676">
    <property type="term" value="F:nucleic acid binding"/>
    <property type="evidence" value="ECO:0007669"/>
    <property type="project" value="InterPro"/>
</dbReference>
<reference evidence="2" key="1">
    <citation type="thesis" date="2020" institute="ProQuest LLC" country="789 East Eisenhower Parkway, Ann Arbor, MI, USA">
        <title>Comparative Genomics and Chromosome Evolution.</title>
        <authorList>
            <person name="Mudd A.B."/>
        </authorList>
    </citation>
    <scope>NUCLEOTIDE SEQUENCE</scope>
    <source>
        <strain evidence="2">237g6f4</strain>
        <tissue evidence="2">Blood</tissue>
    </source>
</reference>
<evidence type="ECO:0000313" key="2">
    <source>
        <dbReference type="EMBL" id="KAG8539111.1"/>
    </source>
</evidence>
<dbReference type="InterPro" id="IPR032549">
    <property type="entry name" value="DUF4939"/>
</dbReference>
<dbReference type="EMBL" id="WNYA01016356">
    <property type="protein sequence ID" value="KAG8539111.1"/>
    <property type="molecule type" value="Genomic_DNA"/>
</dbReference>
<evidence type="ECO:0000313" key="3">
    <source>
        <dbReference type="Proteomes" id="UP000824782"/>
    </source>
</evidence>
<organism evidence="2 3">
    <name type="scientific">Engystomops pustulosus</name>
    <name type="common">Tungara frog</name>
    <name type="synonym">Physalaemus pustulosus</name>
    <dbReference type="NCBI Taxonomy" id="76066"/>
    <lineage>
        <taxon>Eukaryota</taxon>
        <taxon>Metazoa</taxon>
        <taxon>Chordata</taxon>
        <taxon>Craniata</taxon>
        <taxon>Vertebrata</taxon>
        <taxon>Euteleostomi</taxon>
        <taxon>Amphibia</taxon>
        <taxon>Batrachia</taxon>
        <taxon>Anura</taxon>
        <taxon>Neobatrachia</taxon>
        <taxon>Hyloidea</taxon>
        <taxon>Leptodactylidae</taxon>
        <taxon>Leiuperinae</taxon>
        <taxon>Engystomops</taxon>
    </lineage>
</organism>
<name>A0AAV6YR22_ENGPU</name>
<protein>
    <recommendedName>
        <fullName evidence="1">DUF4939 domain-containing protein</fullName>
    </recommendedName>
</protein>
<feature type="domain" description="DUF4939" evidence="1">
    <location>
        <begin position="70"/>
        <end position="135"/>
    </location>
</feature>
<sequence>MDPAEVPLPTRPTLAAIVGQQSREIVAQHQQLEQVTAMLQQLLATQQQQQVPEAAPVAPAIPASLPAAEPRLRLSMPGKYDGDPKSCRGFITQCSLHFELMPSQFSTERSKVAFIVSLLSGKALAWATPLWDRDDPPPDVPPVEEPMEVDRLRLSPQERIRRRQGNLCFYCASPGHFLGSCPIRPQPSGNAST</sequence>
<evidence type="ECO:0000259" key="1">
    <source>
        <dbReference type="Pfam" id="PF16297"/>
    </source>
</evidence>
<keyword evidence="3" id="KW-1185">Reference proteome</keyword>